<dbReference type="OrthoDB" id="359414at2"/>
<accession>A0A4Y4CY49</accession>
<proteinExistence type="predicted"/>
<dbReference type="InterPro" id="IPR000182">
    <property type="entry name" value="GNAT_dom"/>
</dbReference>
<dbReference type="InterPro" id="IPR016181">
    <property type="entry name" value="Acyl_CoA_acyltransferase"/>
</dbReference>
<name>A0A4Y4CY49_ZOORA</name>
<dbReference type="Pfam" id="PF00583">
    <property type="entry name" value="Acetyltransf_1"/>
    <property type="match status" value="1"/>
</dbReference>
<dbReference type="AlphaFoldDB" id="A0A4Y4CY49"/>
<protein>
    <recommendedName>
        <fullName evidence="1">N-acetyltransferase domain-containing protein</fullName>
    </recommendedName>
</protein>
<evidence type="ECO:0000313" key="3">
    <source>
        <dbReference type="Proteomes" id="UP000318422"/>
    </source>
</evidence>
<dbReference type="GO" id="GO:0016747">
    <property type="term" value="F:acyltransferase activity, transferring groups other than amino-acyl groups"/>
    <property type="evidence" value="ECO:0007669"/>
    <property type="project" value="InterPro"/>
</dbReference>
<dbReference type="SUPFAM" id="SSF55729">
    <property type="entry name" value="Acyl-CoA N-acyltransferases (Nat)"/>
    <property type="match status" value="1"/>
</dbReference>
<comment type="caution">
    <text evidence="2">The sequence shown here is derived from an EMBL/GenBank/DDBJ whole genome shotgun (WGS) entry which is preliminary data.</text>
</comment>
<dbReference type="PROSITE" id="PS51186">
    <property type="entry name" value="GNAT"/>
    <property type="match status" value="1"/>
</dbReference>
<sequence>MSGLALRSATLADLDAIIAMESTGFAAHHQESPDVYARRIEAFPEGSLIAERDACIAGCFFSEVWQLTGSVPDESHFQLGHDIRARHRPRQGRTLYVSSMTLAPAFRGRQLGQPFFAACLDRVTRSLCGLEEIVLLVNESWRGARQIYVATGFEEISRLPGFFGPTEPNAEDGIVMRRPISRS</sequence>
<dbReference type="RefSeq" id="WP_141352373.1">
    <property type="nucleotide sequence ID" value="NZ_BJNV01000038.1"/>
</dbReference>
<organism evidence="2 3">
    <name type="scientific">Zoogloea ramigera</name>
    <dbReference type="NCBI Taxonomy" id="350"/>
    <lineage>
        <taxon>Bacteria</taxon>
        <taxon>Pseudomonadati</taxon>
        <taxon>Pseudomonadota</taxon>
        <taxon>Betaproteobacteria</taxon>
        <taxon>Rhodocyclales</taxon>
        <taxon>Zoogloeaceae</taxon>
        <taxon>Zoogloea</taxon>
    </lineage>
</organism>
<reference evidence="2 3" key="1">
    <citation type="submission" date="2019-06" db="EMBL/GenBank/DDBJ databases">
        <title>Whole genome shotgun sequence of Zoogloea ramigera NBRC 15342.</title>
        <authorList>
            <person name="Hosoyama A."/>
            <person name="Uohara A."/>
            <person name="Ohji S."/>
            <person name="Ichikawa N."/>
        </authorList>
    </citation>
    <scope>NUCLEOTIDE SEQUENCE [LARGE SCALE GENOMIC DNA]</scope>
    <source>
        <strain evidence="2 3">NBRC 15342</strain>
    </source>
</reference>
<evidence type="ECO:0000259" key="1">
    <source>
        <dbReference type="PROSITE" id="PS51186"/>
    </source>
</evidence>
<dbReference type="Gene3D" id="3.40.630.30">
    <property type="match status" value="1"/>
</dbReference>
<keyword evidence="3" id="KW-1185">Reference proteome</keyword>
<dbReference type="Proteomes" id="UP000318422">
    <property type="component" value="Unassembled WGS sequence"/>
</dbReference>
<evidence type="ECO:0000313" key="2">
    <source>
        <dbReference type="EMBL" id="GEC96243.1"/>
    </source>
</evidence>
<feature type="domain" description="N-acetyltransferase" evidence="1">
    <location>
        <begin position="4"/>
        <end position="181"/>
    </location>
</feature>
<dbReference type="EMBL" id="BJNV01000038">
    <property type="protein sequence ID" value="GEC96243.1"/>
    <property type="molecule type" value="Genomic_DNA"/>
</dbReference>
<gene>
    <name evidence="2" type="ORF">ZRA01_23160</name>
</gene>